<sequence length="466" mass="52306">MTSSVFSRSTTFLALLTLITFGEVRATDCSQGDAFCASLLTGSYCKYWNSPQLCLGTRTPCSCSTTSVTTDPMSTTTYSARPKATTATAVTTSRETTTTYEKPSSRSNLRTTKRPTTTPSNNEVITKTTSPSVVGGMRFGTYSWSQMYWRGDDTSLIDFAGSDMGRLWNSGDVYVNIADYSNYKKIDDEELLVAWMKQWRRSTGNTGRIFLTYGDASKHYNKRMIEFVNTFENFLDNYVSSEDMNEIAPIGLSFDAEGMRSSSVRTTLENAQKMKTRVSKSKGYAPGSLLIDFAVSGHLSPLSTQYIMELADHATFEVFRNTVGGEDNDGLVERMKWMLTEQCTVCTQPGWENLRAKVTILTEGSCNKVDYCGKVSMCAFDAMEYPSASGGIQYVWNAMNLLVERMISDSIVTTDQFNSLFDVHGTLFAMNNWEWTRCYYGDSFSREMDFQNCLQYHEEALKCRAD</sequence>
<evidence type="ECO:0008006" key="5">
    <source>
        <dbReference type="Google" id="ProtNLM"/>
    </source>
</evidence>
<protein>
    <recommendedName>
        <fullName evidence="5">Chitinase</fullName>
    </recommendedName>
</protein>
<accession>C5K611</accession>
<feature type="compositionally biased region" description="Polar residues" evidence="1">
    <location>
        <begin position="100"/>
        <end position="128"/>
    </location>
</feature>
<name>C5K611_PERM5</name>
<feature type="compositionally biased region" description="Low complexity" evidence="1">
    <location>
        <begin position="81"/>
        <end position="99"/>
    </location>
</feature>
<dbReference type="OMA" id="VSMCAFD"/>
<keyword evidence="2" id="KW-0732">Signal</keyword>
<feature type="chain" id="PRO_5002953960" description="Chitinase" evidence="2">
    <location>
        <begin position="27"/>
        <end position="466"/>
    </location>
</feature>
<dbReference type="InParanoid" id="C5K611"/>
<dbReference type="RefSeq" id="XP_002788245.1">
    <property type="nucleotide sequence ID" value="XM_002788199.1"/>
</dbReference>
<organism evidence="4">
    <name type="scientific">Perkinsus marinus (strain ATCC 50983 / TXsc)</name>
    <dbReference type="NCBI Taxonomy" id="423536"/>
    <lineage>
        <taxon>Eukaryota</taxon>
        <taxon>Sar</taxon>
        <taxon>Alveolata</taxon>
        <taxon>Perkinsozoa</taxon>
        <taxon>Perkinsea</taxon>
        <taxon>Perkinsida</taxon>
        <taxon>Perkinsidae</taxon>
        <taxon>Perkinsus</taxon>
    </lineage>
</organism>
<feature type="region of interest" description="Disordered" evidence="1">
    <location>
        <begin position="81"/>
        <end position="128"/>
    </location>
</feature>
<evidence type="ECO:0000256" key="2">
    <source>
        <dbReference type="SAM" id="SignalP"/>
    </source>
</evidence>
<feature type="signal peptide" evidence="2">
    <location>
        <begin position="1"/>
        <end position="26"/>
    </location>
</feature>
<evidence type="ECO:0000313" key="4">
    <source>
        <dbReference type="Proteomes" id="UP000007800"/>
    </source>
</evidence>
<evidence type="ECO:0000313" key="3">
    <source>
        <dbReference type="EMBL" id="EER20041.1"/>
    </source>
</evidence>
<dbReference type="GeneID" id="9059027"/>
<dbReference type="EMBL" id="GG670840">
    <property type="protein sequence ID" value="EER20041.1"/>
    <property type="molecule type" value="Genomic_DNA"/>
</dbReference>
<evidence type="ECO:0000256" key="1">
    <source>
        <dbReference type="SAM" id="MobiDB-lite"/>
    </source>
</evidence>
<reference evidence="3 4" key="1">
    <citation type="submission" date="2008-07" db="EMBL/GenBank/DDBJ databases">
        <authorList>
            <person name="El-Sayed N."/>
            <person name="Caler E."/>
            <person name="Inman J."/>
            <person name="Amedeo P."/>
            <person name="Hass B."/>
            <person name="Wortman J."/>
        </authorList>
    </citation>
    <scope>NUCLEOTIDE SEQUENCE [LARGE SCALE GENOMIC DNA]</scope>
    <source>
        <strain evidence="4">ATCC 50983 / TXsc</strain>
    </source>
</reference>
<proteinExistence type="predicted"/>
<dbReference type="OrthoDB" id="10325513at2759"/>
<gene>
    <name evidence="3" type="ORF">Pmar_PMAR007302</name>
</gene>
<dbReference type="AlphaFoldDB" id="C5K611"/>
<keyword evidence="4" id="KW-1185">Reference proteome</keyword>
<dbReference type="Proteomes" id="UP000007800">
    <property type="component" value="Unassembled WGS sequence"/>
</dbReference>